<keyword evidence="3" id="KW-1185">Reference proteome</keyword>
<organism evidence="2 3">
    <name type="scientific">Artemisia annua</name>
    <name type="common">Sweet wormwood</name>
    <dbReference type="NCBI Taxonomy" id="35608"/>
    <lineage>
        <taxon>Eukaryota</taxon>
        <taxon>Viridiplantae</taxon>
        <taxon>Streptophyta</taxon>
        <taxon>Embryophyta</taxon>
        <taxon>Tracheophyta</taxon>
        <taxon>Spermatophyta</taxon>
        <taxon>Magnoliopsida</taxon>
        <taxon>eudicotyledons</taxon>
        <taxon>Gunneridae</taxon>
        <taxon>Pentapetalae</taxon>
        <taxon>asterids</taxon>
        <taxon>campanulids</taxon>
        <taxon>Asterales</taxon>
        <taxon>Asteraceae</taxon>
        <taxon>Asteroideae</taxon>
        <taxon>Anthemideae</taxon>
        <taxon>Artemisiinae</taxon>
        <taxon>Artemisia</taxon>
    </lineage>
</organism>
<feature type="compositionally biased region" description="Basic and acidic residues" evidence="1">
    <location>
        <begin position="34"/>
        <end position="43"/>
    </location>
</feature>
<accession>A0A2U1NQQ7</accession>
<name>A0A2U1NQQ7_ARTAN</name>
<dbReference type="Proteomes" id="UP000245207">
    <property type="component" value="Unassembled WGS sequence"/>
</dbReference>
<sequence>MVFPLPDERNWHNPGNLPKLKPPAMVKQQSGRPKNKDRFPSKYEEPISKQCGRCGCKSHTREACMQPLPKSGNGKQPFDCSGVRKRKSDIEREVIIESNPGNETEVINNPNMEVDEEYFENGRIYADWEDLD</sequence>
<reference evidence="2 3" key="1">
    <citation type="journal article" date="2018" name="Mol. Plant">
        <title>The genome of Artemisia annua provides insight into the evolution of Asteraceae family and artemisinin biosynthesis.</title>
        <authorList>
            <person name="Shen Q."/>
            <person name="Zhang L."/>
            <person name="Liao Z."/>
            <person name="Wang S."/>
            <person name="Yan T."/>
            <person name="Shi P."/>
            <person name="Liu M."/>
            <person name="Fu X."/>
            <person name="Pan Q."/>
            <person name="Wang Y."/>
            <person name="Lv Z."/>
            <person name="Lu X."/>
            <person name="Zhang F."/>
            <person name="Jiang W."/>
            <person name="Ma Y."/>
            <person name="Chen M."/>
            <person name="Hao X."/>
            <person name="Li L."/>
            <person name="Tang Y."/>
            <person name="Lv G."/>
            <person name="Zhou Y."/>
            <person name="Sun X."/>
            <person name="Brodelius P.E."/>
            <person name="Rose J.K.C."/>
            <person name="Tang K."/>
        </authorList>
    </citation>
    <scope>NUCLEOTIDE SEQUENCE [LARGE SCALE GENOMIC DNA]</scope>
    <source>
        <strain evidence="3">cv. Huhao1</strain>
        <tissue evidence="2">Leaf</tissue>
    </source>
</reference>
<dbReference type="AlphaFoldDB" id="A0A2U1NQQ7"/>
<comment type="caution">
    <text evidence="2">The sequence shown here is derived from an EMBL/GenBank/DDBJ whole genome shotgun (WGS) entry which is preliminary data.</text>
</comment>
<evidence type="ECO:0000313" key="3">
    <source>
        <dbReference type="Proteomes" id="UP000245207"/>
    </source>
</evidence>
<protein>
    <submittedName>
        <fullName evidence="2">Uncharacterized protein</fullName>
    </submittedName>
</protein>
<dbReference type="EMBL" id="PKPP01002350">
    <property type="protein sequence ID" value="PWA75821.1"/>
    <property type="molecule type" value="Genomic_DNA"/>
</dbReference>
<feature type="compositionally biased region" description="Basic and acidic residues" evidence="1">
    <location>
        <begin position="1"/>
        <end position="11"/>
    </location>
</feature>
<gene>
    <name evidence="2" type="ORF">CTI12_AA215570</name>
</gene>
<dbReference type="OrthoDB" id="1938144at2759"/>
<evidence type="ECO:0000256" key="1">
    <source>
        <dbReference type="SAM" id="MobiDB-lite"/>
    </source>
</evidence>
<feature type="region of interest" description="Disordered" evidence="1">
    <location>
        <begin position="65"/>
        <end position="84"/>
    </location>
</feature>
<proteinExistence type="predicted"/>
<feature type="region of interest" description="Disordered" evidence="1">
    <location>
        <begin position="1"/>
        <end position="43"/>
    </location>
</feature>
<evidence type="ECO:0000313" key="2">
    <source>
        <dbReference type="EMBL" id="PWA75821.1"/>
    </source>
</evidence>